<dbReference type="GO" id="GO:0003700">
    <property type="term" value="F:DNA-binding transcription factor activity"/>
    <property type="evidence" value="ECO:0007669"/>
    <property type="project" value="InterPro"/>
</dbReference>
<keyword evidence="1" id="KW-0805">Transcription regulation</keyword>
<accession>A0AAF0A0H3</accession>
<dbReference type="EMBL" id="CP119075">
    <property type="protein sequence ID" value="WED64237.1"/>
    <property type="molecule type" value="Genomic_DNA"/>
</dbReference>
<evidence type="ECO:0000313" key="6">
    <source>
        <dbReference type="Proteomes" id="UP001218638"/>
    </source>
</evidence>
<dbReference type="InterPro" id="IPR009057">
    <property type="entry name" value="Homeodomain-like_sf"/>
</dbReference>
<keyword evidence="2" id="KW-0238">DNA-binding</keyword>
<dbReference type="AlphaFoldDB" id="A0AAF0A0H3"/>
<evidence type="ECO:0000256" key="1">
    <source>
        <dbReference type="ARBA" id="ARBA00023015"/>
    </source>
</evidence>
<dbReference type="PANTHER" id="PTHR47894:SF1">
    <property type="entry name" value="HTH-TYPE TRANSCRIPTIONAL REGULATOR VQSM"/>
    <property type="match status" value="1"/>
</dbReference>
<dbReference type="GO" id="GO:0005829">
    <property type="term" value="C:cytosol"/>
    <property type="evidence" value="ECO:0007669"/>
    <property type="project" value="TreeGrafter"/>
</dbReference>
<gene>
    <name evidence="5" type="ORF">PXH66_18015</name>
</gene>
<evidence type="ECO:0000313" key="5">
    <source>
        <dbReference type="EMBL" id="WED64237.1"/>
    </source>
</evidence>
<reference evidence="5" key="1">
    <citation type="submission" date="2023-03" db="EMBL/GenBank/DDBJ databases">
        <title>Lomoglobus Profundus gen. nov., sp. nov., a novel member of the phylum Verrucomicrobia, isolated from deep-marine sediment of South China Sea.</title>
        <authorList>
            <person name="Ahmad T."/>
            <person name="Ishaq S.E."/>
            <person name="Wang F."/>
        </authorList>
    </citation>
    <scope>NUCLEOTIDE SEQUENCE</scope>
    <source>
        <strain evidence="5">LMO-M01</strain>
    </source>
</reference>
<dbReference type="Proteomes" id="UP001218638">
    <property type="component" value="Chromosome"/>
</dbReference>
<dbReference type="SMART" id="SM00342">
    <property type="entry name" value="HTH_ARAC"/>
    <property type="match status" value="1"/>
</dbReference>
<name>A0AAF0A0H3_9BACT</name>
<organism evidence="5 6">
    <name type="scientific">Synoicihabitans lomoniglobus</name>
    <dbReference type="NCBI Taxonomy" id="2909285"/>
    <lineage>
        <taxon>Bacteria</taxon>
        <taxon>Pseudomonadati</taxon>
        <taxon>Verrucomicrobiota</taxon>
        <taxon>Opitutia</taxon>
        <taxon>Opitutales</taxon>
        <taxon>Opitutaceae</taxon>
        <taxon>Synoicihabitans</taxon>
    </lineage>
</organism>
<keyword evidence="6" id="KW-1185">Reference proteome</keyword>
<dbReference type="KEGG" id="slom:PXH66_18015"/>
<protein>
    <submittedName>
        <fullName evidence="5">AraC family transcriptional regulator ligand-binding domain-containing protein</fullName>
    </submittedName>
</protein>
<dbReference type="InterPro" id="IPR032687">
    <property type="entry name" value="AraC-type_N"/>
</dbReference>
<dbReference type="Pfam" id="PF12625">
    <property type="entry name" value="Arabinose_bd"/>
    <property type="match status" value="1"/>
</dbReference>
<dbReference type="Pfam" id="PF12833">
    <property type="entry name" value="HTH_18"/>
    <property type="match status" value="1"/>
</dbReference>
<dbReference type="RefSeq" id="WP_330931099.1">
    <property type="nucleotide sequence ID" value="NZ_CP119075.1"/>
</dbReference>
<proteinExistence type="predicted"/>
<dbReference type="Gene3D" id="1.10.10.60">
    <property type="entry name" value="Homeodomain-like"/>
    <property type="match status" value="1"/>
</dbReference>
<dbReference type="InterPro" id="IPR018060">
    <property type="entry name" value="HTH_AraC"/>
</dbReference>
<dbReference type="PROSITE" id="PS01124">
    <property type="entry name" value="HTH_ARAC_FAMILY_2"/>
    <property type="match status" value="1"/>
</dbReference>
<feature type="domain" description="HTH araC/xylS-type" evidence="4">
    <location>
        <begin position="230"/>
        <end position="328"/>
    </location>
</feature>
<dbReference type="GO" id="GO:0000976">
    <property type="term" value="F:transcription cis-regulatory region binding"/>
    <property type="evidence" value="ECO:0007669"/>
    <property type="project" value="TreeGrafter"/>
</dbReference>
<evidence type="ECO:0000256" key="3">
    <source>
        <dbReference type="ARBA" id="ARBA00023163"/>
    </source>
</evidence>
<dbReference type="SUPFAM" id="SSF46689">
    <property type="entry name" value="Homeodomain-like"/>
    <property type="match status" value="1"/>
</dbReference>
<evidence type="ECO:0000259" key="4">
    <source>
        <dbReference type="PROSITE" id="PS01124"/>
    </source>
</evidence>
<dbReference type="PANTHER" id="PTHR47894">
    <property type="entry name" value="HTH-TYPE TRANSCRIPTIONAL REGULATOR GADX"/>
    <property type="match status" value="1"/>
</dbReference>
<evidence type="ECO:0000256" key="2">
    <source>
        <dbReference type="ARBA" id="ARBA00023125"/>
    </source>
</evidence>
<keyword evidence="3" id="KW-0804">Transcription</keyword>
<sequence length="334" mass="38306">MSKHFRVSGLLPAKLEELSLSPAAVLRHAELPATFFEQEKIYVTTDEMFALWRAIEALSPDPLVGIKIGNEDRIERYDPIAIASLYTRNFTDAMERAARYKQLTCPEKIELAATADTYTVRFVWMLARDTEPSVFTDMCFAWVQAIGRRGTGRALTPLRVDYARPPAHREELETHFGCPVRFNAKHNLIVFRRSDIERPFVTHNADLLAAISPQLEKELVIQNAGANAGELVKLTIKRVLAGRRPDIRDIAREIGQSVRTLQRRLAASGLTYQQVMENARRELAHHYLRHSALELNETAYLLGYEDANSFFRAFHRWEGMPPGRWRKLHRERVA</sequence>